<feature type="non-terminal residue" evidence="1">
    <location>
        <position position="34"/>
    </location>
</feature>
<gene>
    <name evidence="1" type="ORF">Tci_921274</name>
</gene>
<accession>A0A699WNX3</accession>
<reference evidence="1" key="1">
    <citation type="journal article" date="2019" name="Sci. Rep.">
        <title>Draft genome of Tanacetum cinerariifolium, the natural source of mosquito coil.</title>
        <authorList>
            <person name="Yamashiro T."/>
            <person name="Shiraishi A."/>
            <person name="Satake H."/>
            <person name="Nakayama K."/>
        </authorList>
    </citation>
    <scope>NUCLEOTIDE SEQUENCE</scope>
</reference>
<name>A0A699WNX3_TANCI</name>
<dbReference type="AlphaFoldDB" id="A0A699WNX3"/>
<evidence type="ECO:0000313" key="1">
    <source>
        <dbReference type="EMBL" id="GFD49305.1"/>
    </source>
</evidence>
<protein>
    <submittedName>
        <fullName evidence="1">Uncharacterized protein</fullName>
    </submittedName>
</protein>
<dbReference type="EMBL" id="BKCJ011739526">
    <property type="protein sequence ID" value="GFD49305.1"/>
    <property type="molecule type" value="Genomic_DNA"/>
</dbReference>
<sequence length="34" mass="3764">MVRVGLICLAAAAIEFSPISYLLVRVVKRALFRS</sequence>
<comment type="caution">
    <text evidence="1">The sequence shown here is derived from an EMBL/GenBank/DDBJ whole genome shotgun (WGS) entry which is preliminary data.</text>
</comment>
<proteinExistence type="predicted"/>
<organism evidence="1">
    <name type="scientific">Tanacetum cinerariifolium</name>
    <name type="common">Dalmatian daisy</name>
    <name type="synonym">Chrysanthemum cinerariifolium</name>
    <dbReference type="NCBI Taxonomy" id="118510"/>
    <lineage>
        <taxon>Eukaryota</taxon>
        <taxon>Viridiplantae</taxon>
        <taxon>Streptophyta</taxon>
        <taxon>Embryophyta</taxon>
        <taxon>Tracheophyta</taxon>
        <taxon>Spermatophyta</taxon>
        <taxon>Magnoliopsida</taxon>
        <taxon>eudicotyledons</taxon>
        <taxon>Gunneridae</taxon>
        <taxon>Pentapetalae</taxon>
        <taxon>asterids</taxon>
        <taxon>campanulids</taxon>
        <taxon>Asterales</taxon>
        <taxon>Asteraceae</taxon>
        <taxon>Asteroideae</taxon>
        <taxon>Anthemideae</taxon>
        <taxon>Anthemidinae</taxon>
        <taxon>Tanacetum</taxon>
    </lineage>
</organism>